<dbReference type="GO" id="GO:0003677">
    <property type="term" value="F:DNA binding"/>
    <property type="evidence" value="ECO:0007669"/>
    <property type="project" value="UniProtKB-KW"/>
</dbReference>
<dbReference type="SUPFAM" id="SSF101936">
    <property type="entry name" value="DNA-binding pseudobarrel domain"/>
    <property type="match status" value="1"/>
</dbReference>
<reference evidence="8 9" key="1">
    <citation type="journal article" date="2018" name="PLoS Genet.">
        <title>Population sequencing reveals clonal diversity and ancestral inbreeding in the grapevine cultivar Chardonnay.</title>
        <authorList>
            <person name="Roach M.J."/>
            <person name="Johnson D.L."/>
            <person name="Bohlmann J."/>
            <person name="van Vuuren H.J."/>
            <person name="Jones S.J."/>
            <person name="Pretorius I.S."/>
            <person name="Schmidt S.A."/>
            <person name="Borneman A.R."/>
        </authorList>
    </citation>
    <scope>NUCLEOTIDE SEQUENCE [LARGE SCALE GENOMIC DNA]</scope>
    <source>
        <strain evidence="9">cv. Chardonnay</strain>
        <tissue evidence="8">Leaf</tissue>
    </source>
</reference>
<dbReference type="EMBL" id="QGNW01000036">
    <property type="protein sequence ID" value="RVX09941.1"/>
    <property type="molecule type" value="Genomic_DNA"/>
</dbReference>
<keyword evidence="2" id="KW-0805">Transcription regulation</keyword>
<dbReference type="InterPro" id="IPR003340">
    <property type="entry name" value="B3_DNA-bd"/>
</dbReference>
<sequence>MRLFGTEMVPNEGENEIPRIPPPPSRLPAAMLHPIEGMQGRGLVLVTRKTLTRSDVAVRQGRLLISKGEVLWGQLSEEEKRELVRPKGYVEVEVVDPRGERNEMKLRRRGSSTTLVLSSGWIKLVKDNKLEAGVDFIELWSFRMGLKLCFALNVERQLTIPSMMMIHY</sequence>
<dbReference type="Gramene" id="Vitis15g01258.t01">
    <property type="protein sequence ID" value="Vitis15g01258.t01.CDS"/>
    <property type="gene ID" value="Vitis15g01258"/>
</dbReference>
<proteinExistence type="predicted"/>
<keyword evidence="3" id="KW-0238">DNA-binding</keyword>
<name>A0A438JLU7_VITVI</name>
<evidence type="ECO:0000256" key="1">
    <source>
        <dbReference type="ARBA" id="ARBA00004123"/>
    </source>
</evidence>
<gene>
    <name evidence="8" type="ORF">CK203_013079</name>
</gene>
<evidence type="ECO:0000256" key="4">
    <source>
        <dbReference type="ARBA" id="ARBA00023163"/>
    </source>
</evidence>
<dbReference type="InterPro" id="IPR015300">
    <property type="entry name" value="DNA-bd_pseudobarrel_sf"/>
</dbReference>
<dbReference type="GO" id="GO:0005634">
    <property type="term" value="C:nucleus"/>
    <property type="evidence" value="ECO:0007669"/>
    <property type="project" value="UniProtKB-SubCell"/>
</dbReference>
<keyword evidence="4" id="KW-0804">Transcription</keyword>
<evidence type="ECO:0000256" key="6">
    <source>
        <dbReference type="SAM" id="MobiDB-lite"/>
    </source>
</evidence>
<dbReference type="AlphaFoldDB" id="A0A438JLU7"/>
<dbReference type="OrthoDB" id="1090008at2759"/>
<evidence type="ECO:0000256" key="2">
    <source>
        <dbReference type="ARBA" id="ARBA00023015"/>
    </source>
</evidence>
<dbReference type="SMART" id="SM01019">
    <property type="entry name" value="B3"/>
    <property type="match status" value="1"/>
</dbReference>
<keyword evidence="5" id="KW-0539">Nucleus</keyword>
<comment type="subcellular location">
    <subcellularLocation>
        <location evidence="1">Nucleus</location>
    </subcellularLocation>
</comment>
<evidence type="ECO:0000313" key="8">
    <source>
        <dbReference type="EMBL" id="RVX09941.1"/>
    </source>
</evidence>
<dbReference type="Pfam" id="PF03754">
    <property type="entry name" value="At2g31720-like"/>
    <property type="match status" value="1"/>
</dbReference>
<evidence type="ECO:0000259" key="7">
    <source>
        <dbReference type="SMART" id="SM01019"/>
    </source>
</evidence>
<dbReference type="PANTHER" id="PTHR31541">
    <property type="entry name" value="B3 DOMAIN PLANT PROTEIN-RELATED"/>
    <property type="match status" value="1"/>
</dbReference>
<dbReference type="Gene3D" id="2.40.330.10">
    <property type="entry name" value="DNA-binding pseudobarrel domain"/>
    <property type="match status" value="1"/>
</dbReference>
<protein>
    <recommendedName>
        <fullName evidence="7">TF-B3 domain-containing protein</fullName>
    </recommendedName>
</protein>
<accession>A0A438JLU7</accession>
<dbReference type="Proteomes" id="UP000288805">
    <property type="component" value="Unassembled WGS sequence"/>
</dbReference>
<dbReference type="PANTHER" id="PTHR31541:SF25">
    <property type="entry name" value="GAMMA-GLIADIN B"/>
    <property type="match status" value="1"/>
</dbReference>
<feature type="domain" description="TF-B3" evidence="7">
    <location>
        <begin position="47"/>
        <end position="152"/>
    </location>
</feature>
<feature type="region of interest" description="Disordered" evidence="6">
    <location>
        <begin position="1"/>
        <end position="23"/>
    </location>
</feature>
<dbReference type="InterPro" id="IPR005508">
    <property type="entry name" value="At2g31720-like"/>
</dbReference>
<evidence type="ECO:0000313" key="9">
    <source>
        <dbReference type="Proteomes" id="UP000288805"/>
    </source>
</evidence>
<dbReference type="CDD" id="cd10017">
    <property type="entry name" value="B3_DNA"/>
    <property type="match status" value="1"/>
</dbReference>
<evidence type="ECO:0000256" key="5">
    <source>
        <dbReference type="ARBA" id="ARBA00023242"/>
    </source>
</evidence>
<organism evidence="8 9">
    <name type="scientific">Vitis vinifera</name>
    <name type="common">Grape</name>
    <dbReference type="NCBI Taxonomy" id="29760"/>
    <lineage>
        <taxon>Eukaryota</taxon>
        <taxon>Viridiplantae</taxon>
        <taxon>Streptophyta</taxon>
        <taxon>Embryophyta</taxon>
        <taxon>Tracheophyta</taxon>
        <taxon>Spermatophyta</taxon>
        <taxon>Magnoliopsida</taxon>
        <taxon>eudicotyledons</taxon>
        <taxon>Gunneridae</taxon>
        <taxon>Pentapetalae</taxon>
        <taxon>rosids</taxon>
        <taxon>Vitales</taxon>
        <taxon>Vitaceae</taxon>
        <taxon>Viteae</taxon>
        <taxon>Vitis</taxon>
    </lineage>
</organism>
<evidence type="ECO:0000256" key="3">
    <source>
        <dbReference type="ARBA" id="ARBA00023125"/>
    </source>
</evidence>
<comment type="caution">
    <text evidence="8">The sequence shown here is derived from an EMBL/GenBank/DDBJ whole genome shotgun (WGS) entry which is preliminary data.</text>
</comment>